<name>A0A0N7LBB6_9BASI</name>
<proteinExistence type="predicted"/>
<keyword evidence="2" id="KW-1185">Reference proteome</keyword>
<evidence type="ECO:0000313" key="1">
    <source>
        <dbReference type="EMBL" id="CEH18930.1"/>
    </source>
</evidence>
<organism evidence="1 2">
    <name type="scientific">Ceraceosorus bombacis</name>
    <dbReference type="NCBI Taxonomy" id="401625"/>
    <lineage>
        <taxon>Eukaryota</taxon>
        <taxon>Fungi</taxon>
        <taxon>Dikarya</taxon>
        <taxon>Basidiomycota</taxon>
        <taxon>Ustilaginomycotina</taxon>
        <taxon>Exobasidiomycetes</taxon>
        <taxon>Ceraceosorales</taxon>
        <taxon>Ceraceosoraceae</taxon>
        <taxon>Ceraceosorus</taxon>
    </lineage>
</organism>
<accession>A0A0N7LBB6</accession>
<dbReference type="AlphaFoldDB" id="A0A0N7LBB6"/>
<reference evidence="1 2" key="1">
    <citation type="submission" date="2014-09" db="EMBL/GenBank/DDBJ databases">
        <authorList>
            <person name="Magalhaes I.L.F."/>
            <person name="Oliveira U."/>
            <person name="Santos F.R."/>
            <person name="Vidigal T.H.D.A."/>
            <person name="Brescovit A.D."/>
            <person name="Santos A.J."/>
        </authorList>
    </citation>
    <scope>NUCLEOTIDE SEQUENCE [LARGE SCALE GENOMIC DNA]</scope>
</reference>
<dbReference type="EMBL" id="CCYA01000276">
    <property type="protein sequence ID" value="CEH18930.1"/>
    <property type="molecule type" value="Genomic_DNA"/>
</dbReference>
<dbReference type="Proteomes" id="UP000054845">
    <property type="component" value="Unassembled WGS sequence"/>
</dbReference>
<evidence type="ECO:0000313" key="2">
    <source>
        <dbReference type="Proteomes" id="UP000054845"/>
    </source>
</evidence>
<protein>
    <submittedName>
        <fullName evidence="1">Uncharacterized protein</fullName>
    </submittedName>
</protein>
<sequence length="81" mass="8692">MRSRRTADRRLFGDAPRTLLRGEREGSSFTVALARFDSRPQPIFAARNTQDSATCAVSIGAGTDVLPGAAHLSGERLHPAV</sequence>